<dbReference type="Gene3D" id="3.40.50.1460">
    <property type="match status" value="1"/>
</dbReference>
<reference evidence="3" key="1">
    <citation type="journal article" date="2019" name="Int. J. Syst. Evol. Microbiol.">
        <title>The Global Catalogue of Microorganisms (GCM) 10K type strain sequencing project: providing services to taxonomists for standard genome sequencing and annotation.</title>
        <authorList>
            <consortium name="The Broad Institute Genomics Platform"/>
            <consortium name="The Broad Institute Genome Sequencing Center for Infectious Disease"/>
            <person name="Wu L."/>
            <person name="Ma J."/>
        </authorList>
    </citation>
    <scope>NUCLEOTIDE SEQUENCE [LARGE SCALE GENOMIC DNA]</scope>
    <source>
        <strain evidence="3">JCM 17441</strain>
    </source>
</reference>
<organism evidence="2 3">
    <name type="scientific">Dactylosporangium darangshiense</name>
    <dbReference type="NCBI Taxonomy" id="579108"/>
    <lineage>
        <taxon>Bacteria</taxon>
        <taxon>Bacillati</taxon>
        <taxon>Actinomycetota</taxon>
        <taxon>Actinomycetes</taxon>
        <taxon>Micromonosporales</taxon>
        <taxon>Micromonosporaceae</taxon>
        <taxon>Dactylosporangium</taxon>
    </lineage>
</organism>
<dbReference type="Pfam" id="PF00656">
    <property type="entry name" value="Peptidase_C14"/>
    <property type="match status" value="1"/>
</dbReference>
<dbReference type="EMBL" id="BAABAT010000014">
    <property type="protein sequence ID" value="GAA4252829.1"/>
    <property type="molecule type" value="Genomic_DNA"/>
</dbReference>
<proteinExistence type="predicted"/>
<name>A0ABP8DCV6_9ACTN</name>
<dbReference type="InterPro" id="IPR011600">
    <property type="entry name" value="Pept_C14_caspase"/>
</dbReference>
<accession>A0ABP8DCV6</accession>
<evidence type="ECO:0000313" key="2">
    <source>
        <dbReference type="EMBL" id="GAA4252829.1"/>
    </source>
</evidence>
<protein>
    <recommendedName>
        <fullName evidence="1">Peptidase C14 caspase domain-containing protein</fullName>
    </recommendedName>
</protein>
<keyword evidence="3" id="KW-1185">Reference proteome</keyword>
<dbReference type="RefSeq" id="WP_345129867.1">
    <property type="nucleotide sequence ID" value="NZ_BAABAT010000014.1"/>
</dbReference>
<sequence length="1020" mass="109677">MNARRYVGIGIGQYRDFPTLPKAVADADELRTELERRQLSAGLLENPSDRDVRERLRELIGGHADVLIVYWAGHAVLAGQFDLRLVMADTSPAATLNETTNPAALVEEALRAGVSHVLLILDTCYSAAATADIARVASQIDSMRSLPGDRGFYVGVLASARPYEPAVDGALAATLLRIVRHGPQSEQGLHNWSDYNADVNARELVSAVVADWPAGLQQPRVIHNGEPYLPMLPNPRYQPGKRAELVTRQLELAYRGVGEQEADDGVYFTGRERLREDLRRWLIAGQPGAFVVSGPVGSGKSAVLGWLTAWIEGRTGADGGTPWSGQSHCALVNARDLDEQSMVAALTIGLGLQKANTAMGIVDQLATRVAPPVIVIDGLNEARPTVLPKIVDDVLVLLRGHVLLVVAARNDGDPALRRLVAPGRRANVRRHNLGQDRDTRADVTAYVEARLRAAYPEDLAAVTAAVVHRALASEGAFLYARMVTGRLLATAGGAAPGDWRSRLAADAAAVFGAEIERIGKTMTGGPARARALLTALAWSAGAGLSARRVWPALGRALTASTDAERAAATADADSEIAEVLSAFGQYILESGEAGRACYRLFHDDLVRALTRDPAQGRLVDLAVVRLLAEQSNEGANPEGAEPYLRRHAPAHAARAGDEAIGVIEALAAKYPGEYRPMLAATRHALAARLLEAHDLAPAQAAAEEAIALREALAAQDPAGLAVLTASLGLGARILRERGDAPAVEPRFGAIINGFTDPAGRAYLLLWACQAIARRTWRHRFDDGVAALGLLRDQVPPGPPAVAILDPAKLLATAKTALKGLYAEDECEFERLWPARLGPLPGWIYDDQLRELLVEWMGRPLDAAPAYLKANPALLEPAAAEALDRLIAAAPDDPVLREHRALLDAVAADGIDAVYRRLELKNAIEEWLIVAPNWTRSANHLMCHQHLLLDPWCREHLAADPLDDLAMLHADLLVLAVEGQPYVGYMYLEERDPDRRAELLAKAAATGPEVHRALADLAIRA</sequence>
<dbReference type="InterPro" id="IPR027417">
    <property type="entry name" value="P-loop_NTPase"/>
</dbReference>
<dbReference type="Proteomes" id="UP001500620">
    <property type="component" value="Unassembled WGS sequence"/>
</dbReference>
<comment type="caution">
    <text evidence="2">The sequence shown here is derived from an EMBL/GenBank/DDBJ whole genome shotgun (WGS) entry which is preliminary data.</text>
</comment>
<gene>
    <name evidence="2" type="ORF">GCM10022255_051200</name>
</gene>
<evidence type="ECO:0000313" key="3">
    <source>
        <dbReference type="Proteomes" id="UP001500620"/>
    </source>
</evidence>
<feature type="domain" description="Peptidase C14 caspase" evidence="1">
    <location>
        <begin position="9"/>
        <end position="127"/>
    </location>
</feature>
<evidence type="ECO:0000259" key="1">
    <source>
        <dbReference type="Pfam" id="PF00656"/>
    </source>
</evidence>
<dbReference type="SUPFAM" id="SSF52540">
    <property type="entry name" value="P-loop containing nucleoside triphosphate hydrolases"/>
    <property type="match status" value="1"/>
</dbReference>